<evidence type="ECO:0000313" key="2">
    <source>
        <dbReference type="EMBL" id="PSG88092.1"/>
    </source>
</evidence>
<sequence length="169" mass="19681">MKNRVFMYLFIFTLLLVLFQYINSKSIIEDYDKNLKTAENRVEVYSDSISMLKDKISDLSQFDLNYSDDAISFFQDNGIDSEKLMPVVKDALLSMNMQDGDTHPIIPYPGGNGNRMLLNSVKFLNHKWLIADFSDGTLWGEILIGYSIDENNDIKFKEIETLLYPYQRY</sequence>
<accession>A0A2T1N8C6</accession>
<dbReference type="OrthoDB" id="1451701at2"/>
<dbReference type="Proteomes" id="UP000238426">
    <property type="component" value="Unassembled WGS sequence"/>
</dbReference>
<dbReference type="AlphaFoldDB" id="A0A2T1N8C6"/>
<evidence type="ECO:0000256" key="1">
    <source>
        <dbReference type="SAM" id="Coils"/>
    </source>
</evidence>
<dbReference type="RefSeq" id="WP_106463230.1">
    <property type="nucleotide sequence ID" value="NZ_PXOQ01000009.1"/>
</dbReference>
<evidence type="ECO:0000313" key="3">
    <source>
        <dbReference type="Proteomes" id="UP000238426"/>
    </source>
</evidence>
<reference evidence="2 3" key="1">
    <citation type="submission" date="2018-03" db="EMBL/GenBank/DDBJ databases">
        <title>Mesoflavibacter sp. HG37 and Mesoflavibacter sp. HG96 sp.nov., two marine bacteria isolated from seawater of Western Pacific Ocean.</title>
        <authorList>
            <person name="Cheng H."/>
            <person name="Wu Y.-H."/>
            <person name="Guo L.-L."/>
            <person name="Xu X.-W."/>
        </authorList>
    </citation>
    <scope>NUCLEOTIDE SEQUENCE [LARGE SCALE GENOMIC DNA]</scope>
    <source>
        <strain evidence="2 3">KCTC 32269</strain>
    </source>
</reference>
<protein>
    <submittedName>
        <fullName evidence="2">Hydrolase</fullName>
    </submittedName>
</protein>
<dbReference type="EMBL" id="PXOQ01000009">
    <property type="protein sequence ID" value="PSG88092.1"/>
    <property type="molecule type" value="Genomic_DNA"/>
</dbReference>
<comment type="caution">
    <text evidence="2">The sequence shown here is derived from an EMBL/GenBank/DDBJ whole genome shotgun (WGS) entry which is preliminary data.</text>
</comment>
<name>A0A2T1N8C6_9FLAO</name>
<proteinExistence type="predicted"/>
<keyword evidence="1" id="KW-0175">Coiled coil</keyword>
<gene>
    <name evidence="2" type="ORF">C7H52_07240</name>
</gene>
<dbReference type="GO" id="GO:0016787">
    <property type="term" value="F:hydrolase activity"/>
    <property type="evidence" value="ECO:0007669"/>
    <property type="project" value="UniProtKB-KW"/>
</dbReference>
<feature type="coiled-coil region" evidence="1">
    <location>
        <begin position="28"/>
        <end position="55"/>
    </location>
</feature>
<keyword evidence="3" id="KW-1185">Reference proteome</keyword>
<organism evidence="2 3">
    <name type="scientific">Aurantibacter aestuarii</name>
    <dbReference type="NCBI Taxonomy" id="1266046"/>
    <lineage>
        <taxon>Bacteria</taxon>
        <taxon>Pseudomonadati</taxon>
        <taxon>Bacteroidota</taxon>
        <taxon>Flavobacteriia</taxon>
        <taxon>Flavobacteriales</taxon>
        <taxon>Flavobacteriaceae</taxon>
        <taxon>Aurantibacter</taxon>
    </lineage>
</organism>
<keyword evidence="2" id="KW-0378">Hydrolase</keyword>